<comment type="caution">
    <text evidence="1">The sequence shown here is derived from an EMBL/GenBank/DDBJ whole genome shotgun (WGS) entry which is preliminary data.</text>
</comment>
<organism evidence="1 2">
    <name type="scientific">Solirubrobacter phytolaccae</name>
    <dbReference type="NCBI Taxonomy" id="1404360"/>
    <lineage>
        <taxon>Bacteria</taxon>
        <taxon>Bacillati</taxon>
        <taxon>Actinomycetota</taxon>
        <taxon>Thermoleophilia</taxon>
        <taxon>Solirubrobacterales</taxon>
        <taxon>Solirubrobacteraceae</taxon>
        <taxon>Solirubrobacter</taxon>
    </lineage>
</organism>
<protein>
    <submittedName>
        <fullName evidence="1">Uncharacterized protein</fullName>
    </submittedName>
</protein>
<keyword evidence="2" id="KW-1185">Reference proteome</keyword>
<sequence length="190" mass="22344">MSALKQPVPDDPGDVPLPRAIPMTVFSQLRPWRTWLQEWFLRFSRLSASAGIRELSFIHFVRFAIVRRLPDGRRLRHPILLFESNYNGSFENYIDTFSESVPKHMKLFWGTSYGFPGPLPCTPFKRYIDANEFKIDHYYRAYPDASVTMIVSALALDEPHERFYRHAEQLTPDEFRRAYDAFLTDHQGQL</sequence>
<evidence type="ECO:0000313" key="1">
    <source>
        <dbReference type="EMBL" id="MDA0182201.1"/>
    </source>
</evidence>
<dbReference type="Proteomes" id="UP001147653">
    <property type="component" value="Unassembled WGS sequence"/>
</dbReference>
<evidence type="ECO:0000313" key="2">
    <source>
        <dbReference type="Proteomes" id="UP001147653"/>
    </source>
</evidence>
<dbReference type="EMBL" id="JAPDDP010000032">
    <property type="protein sequence ID" value="MDA0182201.1"/>
    <property type="molecule type" value="Genomic_DNA"/>
</dbReference>
<dbReference type="RefSeq" id="WP_270026564.1">
    <property type="nucleotide sequence ID" value="NZ_JAPDDP010000032.1"/>
</dbReference>
<dbReference type="AlphaFoldDB" id="A0A9X3NDP8"/>
<gene>
    <name evidence="1" type="ORF">OJ997_17985</name>
</gene>
<reference evidence="1" key="1">
    <citation type="submission" date="2022-10" db="EMBL/GenBank/DDBJ databases">
        <title>The WGS of Solirubrobacter phytolaccae KCTC 29190.</title>
        <authorList>
            <person name="Jiang Z."/>
        </authorList>
    </citation>
    <scope>NUCLEOTIDE SEQUENCE</scope>
    <source>
        <strain evidence="1">KCTC 29190</strain>
    </source>
</reference>
<name>A0A9X3NDP8_9ACTN</name>
<accession>A0A9X3NDP8</accession>
<proteinExistence type="predicted"/>